<proteinExistence type="inferred from homology"/>
<dbReference type="InterPro" id="IPR003663">
    <property type="entry name" value="Sugar/inositol_transpt"/>
</dbReference>
<evidence type="ECO:0000259" key="9">
    <source>
        <dbReference type="PROSITE" id="PS50850"/>
    </source>
</evidence>
<dbReference type="SUPFAM" id="SSF103473">
    <property type="entry name" value="MFS general substrate transporter"/>
    <property type="match status" value="1"/>
</dbReference>
<dbReference type="GO" id="GO:0016020">
    <property type="term" value="C:membrane"/>
    <property type="evidence" value="ECO:0007669"/>
    <property type="project" value="UniProtKB-SubCell"/>
</dbReference>
<dbReference type="InterPro" id="IPR020846">
    <property type="entry name" value="MFS_dom"/>
</dbReference>
<dbReference type="FunFam" id="1.20.1250.20:FF:000451">
    <property type="entry name" value="MFS sugar transporter, putative"/>
    <property type="match status" value="1"/>
</dbReference>
<feature type="transmembrane region" description="Helical" evidence="8">
    <location>
        <begin position="20"/>
        <end position="37"/>
    </location>
</feature>
<evidence type="ECO:0000256" key="1">
    <source>
        <dbReference type="ARBA" id="ARBA00004141"/>
    </source>
</evidence>
<feature type="transmembrane region" description="Helical" evidence="8">
    <location>
        <begin position="384"/>
        <end position="404"/>
    </location>
</feature>
<reference evidence="10 11" key="1">
    <citation type="journal article" date="2018" name="Nat. Ecol. Evol.">
        <title>Pezizomycetes genomes reveal the molecular basis of ectomycorrhizal truffle lifestyle.</title>
        <authorList>
            <person name="Murat C."/>
            <person name="Payen T."/>
            <person name="Noel B."/>
            <person name="Kuo A."/>
            <person name="Morin E."/>
            <person name="Chen J."/>
            <person name="Kohler A."/>
            <person name="Krizsan K."/>
            <person name="Balestrini R."/>
            <person name="Da Silva C."/>
            <person name="Montanini B."/>
            <person name="Hainaut M."/>
            <person name="Levati E."/>
            <person name="Barry K.W."/>
            <person name="Belfiori B."/>
            <person name="Cichocki N."/>
            <person name="Clum A."/>
            <person name="Dockter R.B."/>
            <person name="Fauchery L."/>
            <person name="Guy J."/>
            <person name="Iotti M."/>
            <person name="Le Tacon F."/>
            <person name="Lindquist E.A."/>
            <person name="Lipzen A."/>
            <person name="Malagnac F."/>
            <person name="Mello A."/>
            <person name="Molinier V."/>
            <person name="Miyauchi S."/>
            <person name="Poulain J."/>
            <person name="Riccioni C."/>
            <person name="Rubini A."/>
            <person name="Sitrit Y."/>
            <person name="Splivallo R."/>
            <person name="Traeger S."/>
            <person name="Wang M."/>
            <person name="Zifcakova L."/>
            <person name="Wipf D."/>
            <person name="Zambonelli A."/>
            <person name="Paolocci F."/>
            <person name="Nowrousian M."/>
            <person name="Ottonello S."/>
            <person name="Baldrian P."/>
            <person name="Spatafora J.W."/>
            <person name="Henrissat B."/>
            <person name="Nagy L.G."/>
            <person name="Aury J.M."/>
            <person name="Wincker P."/>
            <person name="Grigoriev I.V."/>
            <person name="Bonfante P."/>
            <person name="Martin F.M."/>
        </authorList>
    </citation>
    <scope>NUCLEOTIDE SEQUENCE [LARGE SCALE GENOMIC DNA]</scope>
    <source>
        <strain evidence="10 11">ATCC MYA-4762</strain>
    </source>
</reference>
<feature type="transmembrane region" description="Helical" evidence="8">
    <location>
        <begin position="416"/>
        <end position="443"/>
    </location>
</feature>
<evidence type="ECO:0000256" key="3">
    <source>
        <dbReference type="ARBA" id="ARBA00022448"/>
    </source>
</evidence>
<dbReference type="InterPro" id="IPR005828">
    <property type="entry name" value="MFS_sugar_transport-like"/>
</dbReference>
<keyword evidence="6 8" id="KW-0472">Membrane</keyword>
<dbReference type="PROSITE" id="PS00217">
    <property type="entry name" value="SUGAR_TRANSPORT_2"/>
    <property type="match status" value="1"/>
</dbReference>
<feature type="transmembrane region" description="Helical" evidence="8">
    <location>
        <begin position="118"/>
        <end position="140"/>
    </location>
</feature>
<dbReference type="Proteomes" id="UP000267821">
    <property type="component" value="Unassembled WGS sequence"/>
</dbReference>
<gene>
    <name evidence="10" type="ORF">L211DRAFT_861499</name>
</gene>
<dbReference type="CDD" id="cd17356">
    <property type="entry name" value="MFS_HXT"/>
    <property type="match status" value="1"/>
</dbReference>
<comment type="subcellular location">
    <subcellularLocation>
        <location evidence="1">Membrane</location>
        <topology evidence="1">Multi-pass membrane protein</topology>
    </subcellularLocation>
</comment>
<feature type="domain" description="Major facilitator superfamily (MFS) profile" evidence="9">
    <location>
        <begin position="24"/>
        <end position="508"/>
    </location>
</feature>
<keyword evidence="3 7" id="KW-0813">Transport</keyword>
<dbReference type="PANTHER" id="PTHR48022:SF48">
    <property type="entry name" value="SUGAR TRANSPORTER, PUTATIVE (AFU_ORTHOLOGUE AFUA_3G06730)-RELATED"/>
    <property type="match status" value="1"/>
</dbReference>
<comment type="similarity">
    <text evidence="2 7">Belongs to the major facilitator superfamily. Sugar transporter (TC 2.A.1.1) family.</text>
</comment>
<feature type="transmembrane region" description="Helical" evidence="8">
    <location>
        <begin position="455"/>
        <end position="474"/>
    </location>
</feature>
<feature type="transmembrane region" description="Helical" evidence="8">
    <location>
        <begin position="317"/>
        <end position="339"/>
    </location>
</feature>
<organism evidence="10 11">
    <name type="scientific">Terfezia boudieri ATCC MYA-4762</name>
    <dbReference type="NCBI Taxonomy" id="1051890"/>
    <lineage>
        <taxon>Eukaryota</taxon>
        <taxon>Fungi</taxon>
        <taxon>Dikarya</taxon>
        <taxon>Ascomycota</taxon>
        <taxon>Pezizomycotina</taxon>
        <taxon>Pezizomycetes</taxon>
        <taxon>Pezizales</taxon>
        <taxon>Pezizaceae</taxon>
        <taxon>Terfezia</taxon>
    </lineage>
</organism>
<protein>
    <submittedName>
        <fullName evidence="10">D-xylose-proton symporter</fullName>
    </submittedName>
</protein>
<dbReference type="PANTHER" id="PTHR48022">
    <property type="entry name" value="PLASTIDIC GLUCOSE TRANSPORTER 4"/>
    <property type="match status" value="1"/>
</dbReference>
<dbReference type="GO" id="GO:0005351">
    <property type="term" value="F:carbohydrate:proton symporter activity"/>
    <property type="evidence" value="ECO:0007669"/>
    <property type="project" value="TreeGrafter"/>
</dbReference>
<dbReference type="FunFam" id="1.20.1250.20:FF:000388">
    <property type="entry name" value="MFS sugar transporter, putative"/>
    <property type="match status" value="1"/>
</dbReference>
<dbReference type="PRINTS" id="PR00171">
    <property type="entry name" value="SUGRTRNSPORT"/>
</dbReference>
<dbReference type="InterPro" id="IPR050360">
    <property type="entry name" value="MFS_Sugar_Transporters"/>
</dbReference>
<evidence type="ECO:0000256" key="4">
    <source>
        <dbReference type="ARBA" id="ARBA00022692"/>
    </source>
</evidence>
<feature type="transmembrane region" description="Helical" evidence="8">
    <location>
        <begin position="486"/>
        <end position="505"/>
    </location>
</feature>
<evidence type="ECO:0000313" key="11">
    <source>
        <dbReference type="Proteomes" id="UP000267821"/>
    </source>
</evidence>
<accession>A0A3N4LUJ1</accession>
<feature type="transmembrane region" description="Helical" evidence="8">
    <location>
        <begin position="152"/>
        <end position="171"/>
    </location>
</feature>
<feature type="transmembrane region" description="Helical" evidence="8">
    <location>
        <begin position="354"/>
        <end position="375"/>
    </location>
</feature>
<dbReference type="InParanoid" id="A0A3N4LUJ1"/>
<dbReference type="PROSITE" id="PS00216">
    <property type="entry name" value="SUGAR_TRANSPORT_1"/>
    <property type="match status" value="1"/>
</dbReference>
<dbReference type="Gene3D" id="1.20.1250.20">
    <property type="entry name" value="MFS general substrate transporter like domains"/>
    <property type="match status" value="1"/>
</dbReference>
<sequence>MSSEEKVRPARMGGFTGNGYVIGAAIFASMGGFLFGYDQGVMSNILTTENFGSQFPRIFSDADIKGWIVAILQLGAWLGALMNGPIAQKFSRKYSMMIAVSLFSLGSALQAGAQNEGFIFGGRFVAGLAIGMLSHVVPMYQSEISPPEIRGALVSLQQFSITVGILVSFWLDYGFHFIGNALYTGTDPNTGAGNAFDPYKDVPAGGCDGQKAASWRIPLALQIVPALVLGVGMVFFPFSPRWLVAQGRDEEAIHVVAKLRNYPVEDERVQLEFMEIKAAVEFDKETTAEQYPGKHGIALSLSQYAMLFQSMGLFRRLAIGCIMQFFQQFTGINAIIYYAPTVFSGLGLDGNTTSLLATGVVGIVNCVFTIPAILWMDKFGRKKLLIVGGLGMCVCHVIVAAIIGKYQGNFGEHKGAGWAGVAFIYVFIANFAYSWGPIGWVLPSEIFPASIRSKAMSISTSANWMMNFVVGMATPSMLEKIKFGTYIFFAAFCGLSCLWVIFFVPETKNKTLEEMDVVFKDTSATVDADRMRRINERIGLTAAGPVLDAAPDEDKQDAYAQHVSTHITSV</sequence>
<dbReference type="STRING" id="1051890.A0A3N4LUJ1"/>
<feature type="transmembrane region" description="Helical" evidence="8">
    <location>
        <begin position="219"/>
        <end position="238"/>
    </location>
</feature>
<evidence type="ECO:0000313" key="10">
    <source>
        <dbReference type="EMBL" id="RPB25348.1"/>
    </source>
</evidence>
<evidence type="ECO:0000256" key="5">
    <source>
        <dbReference type="ARBA" id="ARBA00022989"/>
    </source>
</evidence>
<dbReference type="InterPro" id="IPR005829">
    <property type="entry name" value="Sugar_transporter_CS"/>
</dbReference>
<keyword evidence="4 8" id="KW-0812">Transmembrane</keyword>
<dbReference type="Pfam" id="PF00083">
    <property type="entry name" value="Sugar_tr"/>
    <property type="match status" value="1"/>
</dbReference>
<evidence type="ECO:0000256" key="8">
    <source>
        <dbReference type="SAM" id="Phobius"/>
    </source>
</evidence>
<name>A0A3N4LUJ1_9PEZI</name>
<keyword evidence="11" id="KW-1185">Reference proteome</keyword>
<dbReference type="OrthoDB" id="8120565at2759"/>
<dbReference type="InterPro" id="IPR036259">
    <property type="entry name" value="MFS_trans_sf"/>
</dbReference>
<dbReference type="EMBL" id="ML121538">
    <property type="protein sequence ID" value="RPB25348.1"/>
    <property type="molecule type" value="Genomic_DNA"/>
</dbReference>
<evidence type="ECO:0000256" key="7">
    <source>
        <dbReference type="RuleBase" id="RU003346"/>
    </source>
</evidence>
<dbReference type="PROSITE" id="PS50850">
    <property type="entry name" value="MFS"/>
    <property type="match status" value="1"/>
</dbReference>
<keyword evidence="5 8" id="KW-1133">Transmembrane helix</keyword>
<dbReference type="AlphaFoldDB" id="A0A3N4LUJ1"/>
<evidence type="ECO:0000256" key="2">
    <source>
        <dbReference type="ARBA" id="ARBA00010992"/>
    </source>
</evidence>
<dbReference type="NCBIfam" id="TIGR00879">
    <property type="entry name" value="SP"/>
    <property type="match status" value="1"/>
</dbReference>
<feature type="transmembrane region" description="Helical" evidence="8">
    <location>
        <begin position="94"/>
        <end position="112"/>
    </location>
</feature>
<feature type="transmembrane region" description="Helical" evidence="8">
    <location>
        <begin position="64"/>
        <end position="82"/>
    </location>
</feature>
<evidence type="ECO:0000256" key="6">
    <source>
        <dbReference type="ARBA" id="ARBA00023136"/>
    </source>
</evidence>